<reference evidence="1 2" key="1">
    <citation type="submission" date="2021-01" db="EMBL/GenBank/DDBJ databases">
        <title>Chromosome-level genome assembly of a human fungal pathogen reveals clustering of transcriptionally co-regulated genes.</title>
        <authorList>
            <person name="Voorhies M."/>
            <person name="Cohen S."/>
            <person name="Shea T.P."/>
            <person name="Petrus S."/>
            <person name="Munoz J.F."/>
            <person name="Poplawski S."/>
            <person name="Goldman W.E."/>
            <person name="Michael T."/>
            <person name="Cuomo C.A."/>
            <person name="Sil A."/>
            <person name="Beyhan S."/>
        </authorList>
    </citation>
    <scope>NUCLEOTIDE SEQUENCE [LARGE SCALE GENOMIC DNA]</scope>
    <source>
        <strain evidence="1 2">G184AR</strain>
    </source>
</reference>
<organism evidence="1 2">
    <name type="scientific">Ajellomyces capsulatus</name>
    <name type="common">Darling's disease fungus</name>
    <name type="synonym">Histoplasma capsulatum</name>
    <dbReference type="NCBI Taxonomy" id="5037"/>
    <lineage>
        <taxon>Eukaryota</taxon>
        <taxon>Fungi</taxon>
        <taxon>Dikarya</taxon>
        <taxon>Ascomycota</taxon>
        <taxon>Pezizomycotina</taxon>
        <taxon>Eurotiomycetes</taxon>
        <taxon>Eurotiomycetidae</taxon>
        <taxon>Onygenales</taxon>
        <taxon>Ajellomycetaceae</taxon>
        <taxon>Histoplasma</taxon>
    </lineage>
</organism>
<protein>
    <submittedName>
        <fullName evidence="1">Uncharacterized protein</fullName>
    </submittedName>
</protein>
<dbReference type="VEuPathDB" id="FungiDB:I7I52_00171"/>
<sequence>MIYWPHQIKRNLPPSCVFRSSFPHFPFALLLRPHLYILPPKTEKSHGAYLYLEKETTTPRPQPPPRPLFFCQHVPCVSITPRERTIYI</sequence>
<dbReference type="AlphaFoldDB" id="A0A8H7Z7F9"/>
<dbReference type="Proteomes" id="UP000670092">
    <property type="component" value="Unassembled WGS sequence"/>
</dbReference>
<accession>A0A8H7Z7F9</accession>
<gene>
    <name evidence="1" type="ORF">I7I52_00171</name>
</gene>
<dbReference type="EMBL" id="JAEVHI010000001">
    <property type="protein sequence ID" value="KAG5302504.1"/>
    <property type="molecule type" value="Genomic_DNA"/>
</dbReference>
<proteinExistence type="predicted"/>
<comment type="caution">
    <text evidence="1">The sequence shown here is derived from an EMBL/GenBank/DDBJ whole genome shotgun (WGS) entry which is preliminary data.</text>
</comment>
<evidence type="ECO:0000313" key="1">
    <source>
        <dbReference type="EMBL" id="KAG5302504.1"/>
    </source>
</evidence>
<evidence type="ECO:0000313" key="2">
    <source>
        <dbReference type="Proteomes" id="UP000670092"/>
    </source>
</evidence>
<name>A0A8H7Z7F9_AJECA</name>